<dbReference type="InterPro" id="IPR050810">
    <property type="entry name" value="Bact_Secretion_Sys_Channel"/>
</dbReference>
<name>A0A829YH70_9GAMM</name>
<dbReference type="GO" id="GO:0015627">
    <property type="term" value="C:type II protein secretion system complex"/>
    <property type="evidence" value="ECO:0007669"/>
    <property type="project" value="TreeGrafter"/>
</dbReference>
<feature type="chain" id="PRO_5032933139" evidence="2">
    <location>
        <begin position="20"/>
        <end position="511"/>
    </location>
</feature>
<evidence type="ECO:0000313" key="6">
    <source>
        <dbReference type="Proteomes" id="UP000445000"/>
    </source>
</evidence>
<organism evidence="5 6">
    <name type="scientific">Steroidobacter agaridevorans</name>
    <dbReference type="NCBI Taxonomy" id="2695856"/>
    <lineage>
        <taxon>Bacteria</taxon>
        <taxon>Pseudomonadati</taxon>
        <taxon>Pseudomonadota</taxon>
        <taxon>Gammaproteobacteria</taxon>
        <taxon>Steroidobacterales</taxon>
        <taxon>Steroidobacteraceae</taxon>
        <taxon>Steroidobacter</taxon>
    </lineage>
</organism>
<dbReference type="InterPro" id="IPR032789">
    <property type="entry name" value="T2SS-T3SS_pil_N"/>
</dbReference>
<dbReference type="RefSeq" id="WP_161813607.1">
    <property type="nucleotide sequence ID" value="NZ_BLJN01000004.1"/>
</dbReference>
<dbReference type="EMBL" id="BLJN01000004">
    <property type="protein sequence ID" value="GFE81916.1"/>
    <property type="molecule type" value="Genomic_DNA"/>
</dbReference>
<dbReference type="InterPro" id="IPR001775">
    <property type="entry name" value="GspD/PilQ"/>
</dbReference>
<keyword evidence="6" id="KW-1185">Reference proteome</keyword>
<gene>
    <name evidence="5" type="ORF">GCM10011487_39160</name>
</gene>
<protein>
    <submittedName>
        <fullName evidence="5">Pilus assembly protein CpaC</fullName>
    </submittedName>
</protein>
<dbReference type="AlphaFoldDB" id="A0A829YH70"/>
<dbReference type="Proteomes" id="UP000445000">
    <property type="component" value="Unassembled WGS sequence"/>
</dbReference>
<keyword evidence="2" id="KW-0732">Signal</keyword>
<evidence type="ECO:0000256" key="2">
    <source>
        <dbReference type="SAM" id="SignalP"/>
    </source>
</evidence>
<dbReference type="PRINTS" id="PR00811">
    <property type="entry name" value="BCTERIALGSPD"/>
</dbReference>
<dbReference type="Pfam" id="PF13629">
    <property type="entry name" value="T2SS-T3SS_pil_N"/>
    <property type="match status" value="1"/>
</dbReference>
<feature type="domain" description="Type II/III secretion system secretin-like" evidence="3">
    <location>
        <begin position="299"/>
        <end position="464"/>
    </location>
</feature>
<evidence type="ECO:0000259" key="3">
    <source>
        <dbReference type="Pfam" id="PF00263"/>
    </source>
</evidence>
<evidence type="ECO:0000313" key="5">
    <source>
        <dbReference type="EMBL" id="GFE81916.1"/>
    </source>
</evidence>
<dbReference type="PANTHER" id="PTHR30332">
    <property type="entry name" value="PROBABLE GENERAL SECRETION PATHWAY PROTEIN D"/>
    <property type="match status" value="1"/>
</dbReference>
<reference evidence="6" key="1">
    <citation type="submission" date="2020-01" db="EMBL/GenBank/DDBJ databases">
        <title>'Steroidobacter agaridevorans' sp. nov., agar-degrading bacteria isolated from rhizosphere soils.</title>
        <authorList>
            <person name="Ikenaga M."/>
            <person name="Kataoka M."/>
            <person name="Murouchi A."/>
            <person name="Katsuragi S."/>
            <person name="Sakai M."/>
        </authorList>
    </citation>
    <scope>NUCLEOTIDE SEQUENCE [LARGE SCALE GENOMIC DNA]</scope>
    <source>
        <strain evidence="6">YU21-B</strain>
    </source>
</reference>
<sequence>MCALLIGLTAATASITAPAQEAGDQVIRATRSTTFSVPIYKSRIVDLPEPVKRVSIGNPDIADVLLLGDDGLYVLGKDLGATNVMLWDREDRLVSALNITVTHDLDSLKKQLATVLPGESVELWSSQRNIVLSGQVSSATKMDAAIQVARGYLEQMATAKDKIMFKQQSGGGGGEQPDKKSGDIINLMTVGGAHQVMLQVKIAEVNREAVRNLNAQFNALQNTGKWVTGGVNGGATFPDALFQPGNLRVPIFGDGTNASGNPIGPVFDEFAPDLPTINSTGLFASFLSSDFIANVVLDAYQNRGLAKILAEPTLTTLSGQDAQFLSGGSFPIPVSQDNGTIGIEFKDFGVKLSFIPLILDRGRINLKLNVSVSELANTNSVALTPIGTSAVFTIPSLTERRAASTVELSDGQTIGIAGLMNENMRSAINKFPGLGDIPILGYLFRSQSYQKGETELVIMVTPRLAKPINPAQIKLPTDAVGDPSNAAFFLGGKIEGEPKAKPAPPATPPSK</sequence>
<evidence type="ECO:0000256" key="1">
    <source>
        <dbReference type="RuleBase" id="RU004003"/>
    </source>
</evidence>
<dbReference type="GO" id="GO:0009306">
    <property type="term" value="P:protein secretion"/>
    <property type="evidence" value="ECO:0007669"/>
    <property type="project" value="InterPro"/>
</dbReference>
<dbReference type="InterPro" id="IPR004846">
    <property type="entry name" value="T2SS/T3SS_dom"/>
</dbReference>
<dbReference type="Pfam" id="PF00263">
    <property type="entry name" value="Secretin"/>
    <property type="match status" value="1"/>
</dbReference>
<comment type="caution">
    <text evidence="5">The sequence shown here is derived from an EMBL/GenBank/DDBJ whole genome shotgun (WGS) entry which is preliminary data.</text>
</comment>
<evidence type="ECO:0000259" key="4">
    <source>
        <dbReference type="Pfam" id="PF13629"/>
    </source>
</evidence>
<proteinExistence type="inferred from homology"/>
<feature type="domain" description="Pilus formation protein N-terminal" evidence="4">
    <location>
        <begin position="32"/>
        <end position="102"/>
    </location>
</feature>
<accession>A0A829YH70</accession>
<feature type="signal peptide" evidence="2">
    <location>
        <begin position="1"/>
        <end position="19"/>
    </location>
</feature>
<comment type="similarity">
    <text evidence="1">Belongs to the bacterial secretin family.</text>
</comment>
<dbReference type="PANTHER" id="PTHR30332:SF17">
    <property type="entry name" value="TYPE IV PILIATION SYSTEM PROTEIN DR_0774-RELATED"/>
    <property type="match status" value="1"/>
</dbReference>